<evidence type="ECO:0000256" key="6">
    <source>
        <dbReference type="ARBA" id="ARBA00023136"/>
    </source>
</evidence>
<evidence type="ECO:0000313" key="11">
    <source>
        <dbReference type="EMBL" id="NCJ07634.1"/>
    </source>
</evidence>
<dbReference type="InterPro" id="IPR011066">
    <property type="entry name" value="MscS_channel_C_sf"/>
</dbReference>
<evidence type="ECO:0000259" key="9">
    <source>
        <dbReference type="Pfam" id="PF00924"/>
    </source>
</evidence>
<feature type="domain" description="Mechanosensitive ion channel MscS" evidence="9">
    <location>
        <begin position="312"/>
        <end position="377"/>
    </location>
</feature>
<comment type="subcellular location">
    <subcellularLocation>
        <location evidence="1">Cell membrane</location>
        <topology evidence="1">Multi-pass membrane protein</topology>
    </subcellularLocation>
</comment>
<keyword evidence="12" id="KW-1185">Reference proteome</keyword>
<comment type="similarity">
    <text evidence="2">Belongs to the MscS (TC 1.A.23) family.</text>
</comment>
<dbReference type="Proteomes" id="UP000607397">
    <property type="component" value="Unassembled WGS sequence"/>
</dbReference>
<dbReference type="Gene3D" id="3.30.70.100">
    <property type="match status" value="1"/>
</dbReference>
<dbReference type="InterPro" id="IPR011014">
    <property type="entry name" value="MscS_channel_TM-2"/>
</dbReference>
<feature type="transmembrane region" description="Helical" evidence="8">
    <location>
        <begin position="266"/>
        <end position="288"/>
    </location>
</feature>
<dbReference type="InterPro" id="IPR052702">
    <property type="entry name" value="MscS-like_channel"/>
</dbReference>
<evidence type="ECO:0000256" key="5">
    <source>
        <dbReference type="ARBA" id="ARBA00022989"/>
    </source>
</evidence>
<protein>
    <submittedName>
        <fullName evidence="11">Mechanosensitive ion channel</fullName>
    </submittedName>
</protein>
<feature type="transmembrane region" description="Helical" evidence="8">
    <location>
        <begin position="225"/>
        <end position="245"/>
    </location>
</feature>
<dbReference type="InterPro" id="IPR010920">
    <property type="entry name" value="LSM_dom_sf"/>
</dbReference>
<dbReference type="GO" id="GO:0005886">
    <property type="term" value="C:plasma membrane"/>
    <property type="evidence" value="ECO:0007669"/>
    <property type="project" value="UniProtKB-SubCell"/>
</dbReference>
<comment type="caution">
    <text evidence="11">The sequence shown here is derived from an EMBL/GenBank/DDBJ whole genome shotgun (WGS) entry which is preliminary data.</text>
</comment>
<feature type="transmembrane region" description="Helical" evidence="8">
    <location>
        <begin position="294"/>
        <end position="313"/>
    </location>
</feature>
<dbReference type="InterPro" id="IPR006685">
    <property type="entry name" value="MscS_channel_2nd"/>
</dbReference>
<dbReference type="RefSeq" id="WP_161826114.1">
    <property type="nucleotide sequence ID" value="NZ_WVIC01000030.1"/>
</dbReference>
<feature type="compositionally biased region" description="Polar residues" evidence="7">
    <location>
        <begin position="507"/>
        <end position="527"/>
    </location>
</feature>
<reference evidence="11" key="1">
    <citation type="submission" date="2019-12" db="EMBL/GenBank/DDBJ databases">
        <title>High-Quality draft genome sequences of three cyanobacteria isolated from the limestone walls of the Old Cathedral of Coimbra.</title>
        <authorList>
            <person name="Tiago I."/>
            <person name="Soares F."/>
            <person name="Portugal A."/>
        </authorList>
    </citation>
    <scope>NUCLEOTIDE SEQUENCE [LARGE SCALE GENOMIC DNA]</scope>
    <source>
        <strain evidence="11">C</strain>
    </source>
</reference>
<keyword evidence="4 8" id="KW-0812">Transmembrane</keyword>
<evidence type="ECO:0000256" key="8">
    <source>
        <dbReference type="SAM" id="Phobius"/>
    </source>
</evidence>
<accession>A0A8K1ZYR6</accession>
<evidence type="ECO:0000256" key="1">
    <source>
        <dbReference type="ARBA" id="ARBA00004651"/>
    </source>
</evidence>
<dbReference type="PANTHER" id="PTHR30347">
    <property type="entry name" value="POTASSIUM CHANNEL RELATED"/>
    <property type="match status" value="1"/>
</dbReference>
<evidence type="ECO:0000256" key="4">
    <source>
        <dbReference type="ARBA" id="ARBA00022692"/>
    </source>
</evidence>
<name>A0A8K1ZYR6_9CYAN</name>
<evidence type="ECO:0000256" key="7">
    <source>
        <dbReference type="SAM" id="MobiDB-lite"/>
    </source>
</evidence>
<gene>
    <name evidence="11" type="ORF">GS597_14175</name>
</gene>
<keyword evidence="6 8" id="KW-0472">Membrane</keyword>
<feature type="transmembrane region" description="Helical" evidence="8">
    <location>
        <begin position="120"/>
        <end position="142"/>
    </location>
</feature>
<dbReference type="EMBL" id="WVIC01000030">
    <property type="protein sequence ID" value="NCJ07634.1"/>
    <property type="molecule type" value="Genomic_DNA"/>
</dbReference>
<dbReference type="PROSITE" id="PS01246">
    <property type="entry name" value="UPF0003"/>
    <property type="match status" value="1"/>
</dbReference>
<dbReference type="SUPFAM" id="SSF82689">
    <property type="entry name" value="Mechanosensitive channel protein MscS (YggB), C-terminal domain"/>
    <property type="match status" value="1"/>
</dbReference>
<sequence>MTSYPVVAQESTSTAHIELDGYRLFQIWASDMFSADQRATDINRVLAEVVAAGEVREVSIAERSELPVIEIDGRYILTVTERDAPGGVNPRERSEFIRQRLEGAFARAQRQRQPQYVTQMVLVSAGLGGLAIAAHLLLGWLWQHKLRQLLPNSALDPESRKPLPGVALFLRTTLLLTRVGLWLFVLSTVLDFFPLTRVWRRRTIDLLSTSLASPIIPLADNTYSVVDLLVLLLMFLGLVSLARSVQGLLRNRILQVTGISRSAQSAIAMMVNYLLVFIGALVLLQIWGLDLSSLAIFASVLGVGIGLGLQGIAKEFVSGLVLIFERPIQIGHFIEVEGLKGTVERINVRSTEVRTLDQVSIIVPNSRFLESDVINWSYGNPMSRLQIPVGVAYGSNSSEVRAALIDAARSHPNVLAEPSPSVFFTDFGDSALNFTLLVWVNEPQRQPVIKSDLNFRIETVLRHRGIEIPFPQRDLHVRSGQLPLDLPPELTQSLVQLSQSLDAWLSQQTSSSDGRTTPTQLKSNLQDKPSPPESVRVIDPESENPASG</sequence>
<dbReference type="SUPFAM" id="SSF82861">
    <property type="entry name" value="Mechanosensitive channel protein MscS (YggB), transmembrane region"/>
    <property type="match status" value="1"/>
</dbReference>
<dbReference type="Gene3D" id="2.30.30.60">
    <property type="match status" value="1"/>
</dbReference>
<proteinExistence type="inferred from homology"/>
<evidence type="ECO:0000256" key="2">
    <source>
        <dbReference type="ARBA" id="ARBA00008017"/>
    </source>
</evidence>
<evidence type="ECO:0000256" key="3">
    <source>
        <dbReference type="ARBA" id="ARBA00022475"/>
    </source>
</evidence>
<dbReference type="InterPro" id="IPR023408">
    <property type="entry name" value="MscS_beta-dom_sf"/>
</dbReference>
<keyword evidence="5 8" id="KW-1133">Transmembrane helix</keyword>
<dbReference type="Gene3D" id="1.10.287.1260">
    <property type="match status" value="1"/>
</dbReference>
<keyword evidence="3" id="KW-1003">Cell membrane</keyword>
<dbReference type="InterPro" id="IPR049278">
    <property type="entry name" value="MS_channel_C"/>
</dbReference>
<evidence type="ECO:0000313" key="12">
    <source>
        <dbReference type="Proteomes" id="UP000607397"/>
    </source>
</evidence>
<dbReference type="SUPFAM" id="SSF50182">
    <property type="entry name" value="Sm-like ribonucleoproteins"/>
    <property type="match status" value="1"/>
</dbReference>
<dbReference type="InterPro" id="IPR006686">
    <property type="entry name" value="MscS_channel_CS"/>
</dbReference>
<feature type="transmembrane region" description="Helical" evidence="8">
    <location>
        <begin position="162"/>
        <end position="190"/>
    </location>
</feature>
<dbReference type="PANTHER" id="PTHR30347:SF1">
    <property type="entry name" value="MECHANOSENSITIVE CHANNEL MSCK"/>
    <property type="match status" value="1"/>
</dbReference>
<dbReference type="Pfam" id="PF21082">
    <property type="entry name" value="MS_channel_3rd"/>
    <property type="match status" value="1"/>
</dbReference>
<feature type="domain" description="Mechanosensitive ion channel MscS C-terminal" evidence="10">
    <location>
        <begin position="387"/>
        <end position="468"/>
    </location>
</feature>
<dbReference type="GO" id="GO:0055085">
    <property type="term" value="P:transmembrane transport"/>
    <property type="evidence" value="ECO:0007669"/>
    <property type="project" value="InterPro"/>
</dbReference>
<dbReference type="Pfam" id="PF00924">
    <property type="entry name" value="MS_channel_2nd"/>
    <property type="match status" value="1"/>
</dbReference>
<evidence type="ECO:0000259" key="10">
    <source>
        <dbReference type="Pfam" id="PF21082"/>
    </source>
</evidence>
<organism evidence="11 12">
    <name type="scientific">Petrachloros mirabilis ULC683</name>
    <dbReference type="NCBI Taxonomy" id="2781853"/>
    <lineage>
        <taxon>Bacteria</taxon>
        <taxon>Bacillati</taxon>
        <taxon>Cyanobacteriota</taxon>
        <taxon>Cyanophyceae</taxon>
        <taxon>Synechococcales</taxon>
        <taxon>Petrachlorosaceae</taxon>
        <taxon>Petrachloros</taxon>
        <taxon>Petrachloros mirabilis</taxon>
    </lineage>
</organism>
<feature type="region of interest" description="Disordered" evidence="7">
    <location>
        <begin position="507"/>
        <end position="548"/>
    </location>
</feature>
<dbReference type="AlphaFoldDB" id="A0A8K1ZYR6"/>